<keyword evidence="9" id="KW-0808">Transferase</keyword>
<proteinExistence type="inferred from homology"/>
<feature type="compositionally biased region" description="Low complexity" evidence="18">
    <location>
        <begin position="441"/>
        <end position="456"/>
    </location>
</feature>
<dbReference type="Pfam" id="PF00627">
    <property type="entry name" value="UBA"/>
    <property type="match status" value="1"/>
</dbReference>
<dbReference type="GO" id="GO:0046872">
    <property type="term" value="F:metal ion binding"/>
    <property type="evidence" value="ECO:0007669"/>
    <property type="project" value="UniProtKB-KW"/>
</dbReference>
<feature type="compositionally biased region" description="Polar residues" evidence="18">
    <location>
        <begin position="564"/>
        <end position="585"/>
    </location>
</feature>
<dbReference type="PANTHER" id="PTHR24346">
    <property type="entry name" value="MAP/MICROTUBULE AFFINITY-REGULATING KINASE"/>
    <property type="match status" value="1"/>
</dbReference>
<feature type="region of interest" description="Disordered" evidence="18">
    <location>
        <begin position="564"/>
        <end position="685"/>
    </location>
</feature>
<evidence type="ECO:0000256" key="17">
    <source>
        <dbReference type="ARBA" id="ARBA00048679"/>
    </source>
</evidence>
<dbReference type="InterPro" id="IPR008271">
    <property type="entry name" value="Ser/Thr_kinase_AS"/>
</dbReference>
<keyword evidence="11" id="KW-0547">Nucleotide-binding</keyword>
<sequence>NGCRITTTNHTSHTEGRNEVASRPGRSGARCRNSIASCADEQPHIGNYRLLKTIGKGNFAKVKLARHILTGREVSFMKISIENFCFFCLLFQLFREVRIMKILNHPNIVKLFEVIETEKTLYLVMEYASGGEVFDYLVAHGRMKEKEARAKFRQIVSAVQYCHQKHIVHRDLKAENLLLDADMNIKIADFGFSNEFTIGNKLDTFCGSPPYAAPELFQGKKYDGPEVDVWSLGVILYTLVSGSLPFDGQNLKELRERVLRGKYRIPFYMSTDCENLLKRFLVLNPVKRGTLEQIMKDRWINAGSEEDELKPFVEPELDISDQKRIDIMVGMGYSREEIHESLTRMKYDEITATYLLLGRKSTELEVSDSSSSSNLSLAKARPNSEHNNGQSPSHLKVQKNVSSNQKQRRYSDQAGPTIPSVGYPKRSQTTSAESDHKEEGSAQARKSSSSGSRGMAPPSPMLGNANNPNKADIPDRKKSTGAPGVIFYLICSAFFVYTISDPSHCCLFGRLPLASLSEMSGCVSTSPTAYAVALASSSASVRLRHQKAASLSASGHTCRVTLPTSTAQTSQRNPGASTHSISSATPPDRLRFPRGTLSRSTFHGGQLRERRTATYNGPPASPTLSHDATPLSQSRSRGSTNLFTKLTSKLTRRVPAECDRNGRYEDSSRNVSGDQKEEHKDAKPRSLRFTWSMKTTSSMEPTEMMREIRKVLDANNCDYEQRERFLLLCVHGDGHAESLVQWEMEVCKLPRLSLNGVRFKRISGTSIAFKNIASKIANELKL</sequence>
<dbReference type="PROSITE" id="PS50032">
    <property type="entry name" value="KA1"/>
    <property type="match status" value="1"/>
</dbReference>
<dbReference type="Pfam" id="PF02149">
    <property type="entry name" value="KA1"/>
    <property type="match status" value="1"/>
</dbReference>
<dbReference type="EC" id="2.7.11.1" evidence="5"/>
<evidence type="ECO:0000256" key="14">
    <source>
        <dbReference type="ARBA" id="ARBA00022842"/>
    </source>
</evidence>
<name>A0A8C1JQ12_CYPCA</name>
<reference evidence="22" key="1">
    <citation type="submission" date="2025-08" db="UniProtKB">
        <authorList>
            <consortium name="Ensembl"/>
        </authorList>
    </citation>
    <scope>IDENTIFICATION</scope>
</reference>
<evidence type="ECO:0000256" key="1">
    <source>
        <dbReference type="ARBA" id="ARBA00001946"/>
    </source>
</evidence>
<evidence type="ECO:0000256" key="4">
    <source>
        <dbReference type="ARBA" id="ARBA00006234"/>
    </source>
</evidence>
<accession>A0A8C1JQ12</accession>
<evidence type="ECO:0000256" key="6">
    <source>
        <dbReference type="ARBA" id="ARBA00022490"/>
    </source>
</evidence>
<evidence type="ECO:0000259" key="21">
    <source>
        <dbReference type="PROSITE" id="PS50032"/>
    </source>
</evidence>
<keyword evidence="6" id="KW-0963">Cytoplasm</keyword>
<keyword evidence="14" id="KW-0460">Magnesium</keyword>
<dbReference type="FunFam" id="3.30.200.20:FF:000003">
    <property type="entry name" value="Non-specific serine/threonine protein kinase"/>
    <property type="match status" value="1"/>
</dbReference>
<feature type="domain" description="UBA" evidence="20">
    <location>
        <begin position="319"/>
        <end position="358"/>
    </location>
</feature>
<dbReference type="InterPro" id="IPR011009">
    <property type="entry name" value="Kinase-like_dom_sf"/>
</dbReference>
<dbReference type="Gene3D" id="3.30.310.80">
    <property type="entry name" value="Kinase associated domain 1, KA1"/>
    <property type="match status" value="1"/>
</dbReference>
<dbReference type="Ensembl" id="ENSCCRT00010039235.1">
    <property type="protein sequence ID" value="ENSCCRP00010035738.1"/>
    <property type="gene ID" value="ENSCCRG00010010790.1"/>
</dbReference>
<evidence type="ECO:0000313" key="22">
    <source>
        <dbReference type="Ensembl" id="ENSCCRP00010035738.1"/>
    </source>
</evidence>
<dbReference type="Proteomes" id="UP000694427">
    <property type="component" value="Unplaced"/>
</dbReference>
<feature type="compositionally biased region" description="Polar residues" evidence="18">
    <location>
        <begin position="1"/>
        <end position="11"/>
    </location>
</feature>
<dbReference type="CDD" id="cd14407">
    <property type="entry name" value="UBA_MARK3_4"/>
    <property type="match status" value="1"/>
</dbReference>
<feature type="compositionally biased region" description="Low complexity" evidence="18">
    <location>
        <begin position="367"/>
        <end position="377"/>
    </location>
</feature>
<organism evidence="22 23">
    <name type="scientific">Cyprinus carpio</name>
    <name type="common">Common carp</name>
    <dbReference type="NCBI Taxonomy" id="7962"/>
    <lineage>
        <taxon>Eukaryota</taxon>
        <taxon>Metazoa</taxon>
        <taxon>Chordata</taxon>
        <taxon>Craniata</taxon>
        <taxon>Vertebrata</taxon>
        <taxon>Euteleostomi</taxon>
        <taxon>Actinopterygii</taxon>
        <taxon>Neopterygii</taxon>
        <taxon>Teleostei</taxon>
        <taxon>Ostariophysi</taxon>
        <taxon>Cypriniformes</taxon>
        <taxon>Cyprinidae</taxon>
        <taxon>Cyprininae</taxon>
        <taxon>Cyprinus</taxon>
    </lineage>
</organism>
<evidence type="ECO:0000256" key="11">
    <source>
        <dbReference type="ARBA" id="ARBA00022741"/>
    </source>
</evidence>
<feature type="region of interest" description="Disordered" evidence="18">
    <location>
        <begin position="365"/>
        <end position="477"/>
    </location>
</feature>
<dbReference type="InterPro" id="IPR001772">
    <property type="entry name" value="KA1_dom"/>
</dbReference>
<reference evidence="22" key="2">
    <citation type="submission" date="2025-09" db="UniProtKB">
        <authorList>
            <consortium name="Ensembl"/>
        </authorList>
    </citation>
    <scope>IDENTIFICATION</scope>
</reference>
<feature type="domain" description="Protein kinase" evidence="19">
    <location>
        <begin position="48"/>
        <end position="300"/>
    </location>
</feature>
<dbReference type="Gene3D" id="1.10.8.10">
    <property type="entry name" value="DNA helicase RuvA subunit, C-terminal domain"/>
    <property type="match status" value="1"/>
</dbReference>
<feature type="compositionally biased region" description="Polar residues" evidence="18">
    <location>
        <begin position="385"/>
        <end position="405"/>
    </location>
</feature>
<evidence type="ECO:0000256" key="5">
    <source>
        <dbReference type="ARBA" id="ARBA00012513"/>
    </source>
</evidence>
<dbReference type="InterPro" id="IPR015940">
    <property type="entry name" value="UBA"/>
</dbReference>
<dbReference type="SUPFAM" id="SSF56112">
    <property type="entry name" value="Protein kinase-like (PK-like)"/>
    <property type="match status" value="1"/>
</dbReference>
<dbReference type="GO" id="GO:0005524">
    <property type="term" value="F:ATP binding"/>
    <property type="evidence" value="ECO:0007669"/>
    <property type="project" value="UniProtKB-KW"/>
</dbReference>
<dbReference type="FunFam" id="1.10.8.10:FF:000005">
    <property type="entry name" value="Non-specific serine/threonine protein kinase"/>
    <property type="match status" value="1"/>
</dbReference>
<dbReference type="CDD" id="cd14072">
    <property type="entry name" value="STKc_MARK"/>
    <property type="match status" value="1"/>
</dbReference>
<evidence type="ECO:0000313" key="23">
    <source>
        <dbReference type="Proteomes" id="UP000694427"/>
    </source>
</evidence>
<evidence type="ECO:0000259" key="20">
    <source>
        <dbReference type="PROSITE" id="PS50030"/>
    </source>
</evidence>
<dbReference type="CDD" id="cd12196">
    <property type="entry name" value="MARK1-3_C"/>
    <property type="match status" value="1"/>
</dbReference>
<dbReference type="InterPro" id="IPR049508">
    <property type="entry name" value="MARK1-4_cat"/>
</dbReference>
<dbReference type="GO" id="GO:0050321">
    <property type="term" value="F:tau-protein kinase activity"/>
    <property type="evidence" value="ECO:0007669"/>
    <property type="project" value="TreeGrafter"/>
</dbReference>
<comment type="subcellular location">
    <subcellularLocation>
        <location evidence="2">Cell projection</location>
        <location evidence="2">Dendrite</location>
    </subcellularLocation>
    <subcellularLocation>
        <location evidence="3">Cytoplasm</location>
    </subcellularLocation>
</comment>
<dbReference type="SMART" id="SM00165">
    <property type="entry name" value="UBA"/>
    <property type="match status" value="1"/>
</dbReference>
<keyword evidence="8" id="KW-0597">Phosphoprotein</keyword>
<dbReference type="SUPFAM" id="SSF103243">
    <property type="entry name" value="KA1-like"/>
    <property type="match status" value="1"/>
</dbReference>
<evidence type="ECO:0000256" key="18">
    <source>
        <dbReference type="SAM" id="MobiDB-lite"/>
    </source>
</evidence>
<comment type="catalytic activity">
    <reaction evidence="16">
        <text>L-threonyl-[protein] + ATP = O-phospho-L-threonyl-[protein] + ADP + H(+)</text>
        <dbReference type="Rhea" id="RHEA:46608"/>
        <dbReference type="Rhea" id="RHEA-COMP:11060"/>
        <dbReference type="Rhea" id="RHEA-COMP:11605"/>
        <dbReference type="ChEBI" id="CHEBI:15378"/>
        <dbReference type="ChEBI" id="CHEBI:30013"/>
        <dbReference type="ChEBI" id="CHEBI:30616"/>
        <dbReference type="ChEBI" id="CHEBI:61977"/>
        <dbReference type="ChEBI" id="CHEBI:456216"/>
        <dbReference type="EC" id="2.7.11.1"/>
    </reaction>
</comment>
<evidence type="ECO:0000256" key="7">
    <source>
        <dbReference type="ARBA" id="ARBA00022527"/>
    </source>
</evidence>
<evidence type="ECO:0000256" key="13">
    <source>
        <dbReference type="ARBA" id="ARBA00022840"/>
    </source>
</evidence>
<dbReference type="PROSITE" id="PS00108">
    <property type="entry name" value="PROTEIN_KINASE_ST"/>
    <property type="match status" value="1"/>
</dbReference>
<keyword evidence="10" id="KW-0479">Metal-binding</keyword>
<dbReference type="PROSITE" id="PS50011">
    <property type="entry name" value="PROTEIN_KINASE_DOM"/>
    <property type="match status" value="1"/>
</dbReference>
<dbReference type="InterPro" id="IPR028375">
    <property type="entry name" value="KA1/Ssp2_C"/>
</dbReference>
<dbReference type="InterPro" id="IPR000719">
    <property type="entry name" value="Prot_kinase_dom"/>
</dbReference>
<dbReference type="Pfam" id="PF00069">
    <property type="entry name" value="Pkinase"/>
    <property type="match status" value="1"/>
</dbReference>
<evidence type="ECO:0000256" key="10">
    <source>
        <dbReference type="ARBA" id="ARBA00022723"/>
    </source>
</evidence>
<dbReference type="AlphaFoldDB" id="A0A8C1JQ12"/>
<comment type="similarity">
    <text evidence="4">Belongs to the protein kinase superfamily. CAMK Ser/Thr protein kinase family. SNF1 subfamily.</text>
</comment>
<keyword evidence="23" id="KW-1185">Reference proteome</keyword>
<evidence type="ECO:0000256" key="15">
    <source>
        <dbReference type="ARBA" id="ARBA00023273"/>
    </source>
</evidence>
<dbReference type="GO" id="GO:0005737">
    <property type="term" value="C:cytoplasm"/>
    <property type="evidence" value="ECO:0007669"/>
    <property type="project" value="UniProtKB-SubCell"/>
</dbReference>
<evidence type="ECO:0000256" key="2">
    <source>
        <dbReference type="ARBA" id="ARBA00004279"/>
    </source>
</evidence>
<evidence type="ECO:0000256" key="9">
    <source>
        <dbReference type="ARBA" id="ARBA00022679"/>
    </source>
</evidence>
<keyword evidence="13" id="KW-0067">ATP-binding</keyword>
<dbReference type="SMART" id="SM00220">
    <property type="entry name" value="S_TKc"/>
    <property type="match status" value="1"/>
</dbReference>
<dbReference type="Gene3D" id="1.10.510.10">
    <property type="entry name" value="Transferase(Phosphotransferase) domain 1"/>
    <property type="match status" value="1"/>
</dbReference>
<keyword evidence="7" id="KW-0723">Serine/threonine-protein kinase</keyword>
<evidence type="ECO:0000256" key="12">
    <source>
        <dbReference type="ARBA" id="ARBA00022777"/>
    </source>
</evidence>
<dbReference type="Gene3D" id="3.30.200.20">
    <property type="entry name" value="Phosphorylase Kinase, domain 1"/>
    <property type="match status" value="1"/>
</dbReference>
<dbReference type="GO" id="GO:0035556">
    <property type="term" value="P:intracellular signal transduction"/>
    <property type="evidence" value="ECO:0007669"/>
    <property type="project" value="TreeGrafter"/>
</dbReference>
<dbReference type="PANTHER" id="PTHR24346:SF98">
    <property type="entry name" value="NON-SPECIFIC SERINE_THREONINE PROTEIN KINASE"/>
    <property type="match status" value="1"/>
</dbReference>
<evidence type="ECO:0000259" key="19">
    <source>
        <dbReference type="PROSITE" id="PS50011"/>
    </source>
</evidence>
<feature type="compositionally biased region" description="Polar residues" evidence="18">
    <location>
        <begin position="622"/>
        <end position="649"/>
    </location>
</feature>
<keyword evidence="15" id="KW-0966">Cell projection</keyword>
<dbReference type="GO" id="GO:0000226">
    <property type="term" value="P:microtubule cytoskeleton organization"/>
    <property type="evidence" value="ECO:0007669"/>
    <property type="project" value="TreeGrafter"/>
</dbReference>
<dbReference type="GO" id="GO:0030425">
    <property type="term" value="C:dendrite"/>
    <property type="evidence" value="ECO:0007669"/>
    <property type="project" value="UniProtKB-SubCell"/>
</dbReference>
<dbReference type="PROSITE" id="PS50030">
    <property type="entry name" value="UBA"/>
    <property type="match status" value="1"/>
</dbReference>
<dbReference type="FunFam" id="1.10.510.10:FF:000156">
    <property type="entry name" value="Serine/threonine-protein kinase SIK3 homolog"/>
    <property type="match status" value="1"/>
</dbReference>
<keyword evidence="12" id="KW-0418">Kinase</keyword>
<feature type="domain" description="KA1" evidence="21">
    <location>
        <begin position="733"/>
        <end position="782"/>
    </location>
</feature>
<evidence type="ECO:0000256" key="3">
    <source>
        <dbReference type="ARBA" id="ARBA00004496"/>
    </source>
</evidence>
<dbReference type="GO" id="GO:0005886">
    <property type="term" value="C:plasma membrane"/>
    <property type="evidence" value="ECO:0007669"/>
    <property type="project" value="TreeGrafter"/>
</dbReference>
<evidence type="ECO:0000256" key="8">
    <source>
        <dbReference type="ARBA" id="ARBA00022553"/>
    </source>
</evidence>
<comment type="cofactor">
    <cofactor evidence="1">
        <name>Mg(2+)</name>
        <dbReference type="ChEBI" id="CHEBI:18420"/>
    </cofactor>
</comment>
<evidence type="ECO:0000256" key="16">
    <source>
        <dbReference type="ARBA" id="ARBA00047899"/>
    </source>
</evidence>
<feature type="region of interest" description="Disordered" evidence="18">
    <location>
        <begin position="1"/>
        <end position="28"/>
    </location>
</feature>
<comment type="catalytic activity">
    <reaction evidence="17">
        <text>L-seryl-[protein] + ATP = O-phospho-L-seryl-[protein] + ADP + H(+)</text>
        <dbReference type="Rhea" id="RHEA:17989"/>
        <dbReference type="Rhea" id="RHEA-COMP:9863"/>
        <dbReference type="Rhea" id="RHEA-COMP:11604"/>
        <dbReference type="ChEBI" id="CHEBI:15378"/>
        <dbReference type="ChEBI" id="CHEBI:29999"/>
        <dbReference type="ChEBI" id="CHEBI:30616"/>
        <dbReference type="ChEBI" id="CHEBI:83421"/>
        <dbReference type="ChEBI" id="CHEBI:456216"/>
        <dbReference type="EC" id="2.7.11.1"/>
    </reaction>
</comment>
<dbReference type="FunFam" id="3.30.310.80:FF:000001">
    <property type="entry name" value="Non-specific serine/threonine protein kinase"/>
    <property type="match status" value="1"/>
</dbReference>
<protein>
    <recommendedName>
        <fullName evidence="5">non-specific serine/threonine protein kinase</fullName>
        <ecNumber evidence="5">2.7.11.1</ecNumber>
    </recommendedName>
</protein>
<feature type="compositionally biased region" description="Basic and acidic residues" evidence="18">
    <location>
        <begin position="654"/>
        <end position="684"/>
    </location>
</feature>